<evidence type="ECO:0000256" key="4">
    <source>
        <dbReference type="ARBA" id="ARBA00022989"/>
    </source>
</evidence>
<reference evidence="8 9" key="1">
    <citation type="submission" date="2023-03" db="EMBL/GenBank/DDBJ databases">
        <title>Roseibium porphyridii sp. nov. and Roseibium rhodosorbium sp. nov. isolated from marine algae, Porphyridium cruentum and Rhodosorus marinus, respectively.</title>
        <authorList>
            <person name="Lee M.W."/>
            <person name="Choi B.J."/>
            <person name="Lee J.K."/>
            <person name="Choi D.G."/>
            <person name="Baek J.H."/>
            <person name="Bayburt H."/>
            <person name="Kim J.M."/>
            <person name="Han D.M."/>
            <person name="Kim K.H."/>
            <person name="Jeon C.O."/>
        </authorList>
    </citation>
    <scope>NUCLEOTIDE SEQUENCE [LARGE SCALE GENOMIC DNA]</scope>
    <source>
        <strain evidence="8 9">KMA01</strain>
    </source>
</reference>
<evidence type="ECO:0000256" key="3">
    <source>
        <dbReference type="ARBA" id="ARBA00022692"/>
    </source>
</evidence>
<keyword evidence="3 6" id="KW-0812">Transmembrane</keyword>
<name>A0ABY8F513_9HYPH</name>
<dbReference type="PANTHER" id="PTHR43461:SF1">
    <property type="entry name" value="TRANSMEMBRANE PROTEIN 256"/>
    <property type="match status" value="1"/>
</dbReference>
<dbReference type="Proteomes" id="UP001209803">
    <property type="component" value="Chromosome"/>
</dbReference>
<evidence type="ECO:0000313" key="8">
    <source>
        <dbReference type="EMBL" id="WFE87813.1"/>
    </source>
</evidence>
<feature type="transmembrane region" description="Helical" evidence="6">
    <location>
        <begin position="96"/>
        <end position="119"/>
    </location>
</feature>
<keyword evidence="5 6" id="KW-0472">Membrane</keyword>
<comment type="similarity">
    <text evidence="2">Belongs to the UPF0382 family.</text>
</comment>
<organism evidence="8 9">
    <name type="scientific">Roseibium porphyridii</name>
    <dbReference type="NCBI Taxonomy" id="2866279"/>
    <lineage>
        <taxon>Bacteria</taxon>
        <taxon>Pseudomonadati</taxon>
        <taxon>Pseudomonadota</taxon>
        <taxon>Alphaproteobacteria</taxon>
        <taxon>Hyphomicrobiales</taxon>
        <taxon>Stappiaceae</taxon>
        <taxon>Roseibium</taxon>
    </lineage>
</organism>
<dbReference type="EMBL" id="CP120863">
    <property type="protein sequence ID" value="WFE87813.1"/>
    <property type="molecule type" value="Genomic_DNA"/>
</dbReference>
<keyword evidence="7" id="KW-0732">Signal</keyword>
<evidence type="ECO:0000256" key="1">
    <source>
        <dbReference type="ARBA" id="ARBA00004141"/>
    </source>
</evidence>
<evidence type="ECO:0000256" key="6">
    <source>
        <dbReference type="SAM" id="Phobius"/>
    </source>
</evidence>
<evidence type="ECO:0000256" key="7">
    <source>
        <dbReference type="SAM" id="SignalP"/>
    </source>
</evidence>
<feature type="transmembrane region" description="Helical" evidence="6">
    <location>
        <begin position="66"/>
        <end position="90"/>
    </location>
</feature>
<gene>
    <name evidence="8" type="ORF">K1718_16785</name>
</gene>
<keyword evidence="4 6" id="KW-1133">Transmembrane helix</keyword>
<feature type="signal peptide" evidence="7">
    <location>
        <begin position="1"/>
        <end position="23"/>
    </location>
</feature>
<accession>A0ABY8F513</accession>
<evidence type="ECO:0000256" key="2">
    <source>
        <dbReference type="ARBA" id="ARBA00009694"/>
    </source>
</evidence>
<protein>
    <submittedName>
        <fullName evidence="8">DUF423 domain-containing protein</fullName>
    </submittedName>
</protein>
<evidence type="ECO:0000256" key="5">
    <source>
        <dbReference type="ARBA" id="ARBA00023136"/>
    </source>
</evidence>
<sequence length="124" mass="12865">MLRLCLIFSGLAGSLGVACLALAAHADAVSMPAKSSLLQTAAQMLLAHAPVILGAGILTQIRRAPLVPVAVVLMAIGLSLFCGDLVLRVFVEERLFHMAAPIGGMSVILGWLVLALSALRVQPN</sequence>
<dbReference type="RefSeq" id="WP_209006599.1">
    <property type="nucleotide sequence ID" value="NZ_CP120863.1"/>
</dbReference>
<comment type="subcellular location">
    <subcellularLocation>
        <location evidence="1">Membrane</location>
        <topology evidence="1">Multi-pass membrane protein</topology>
    </subcellularLocation>
</comment>
<dbReference type="Pfam" id="PF04241">
    <property type="entry name" value="DUF423"/>
    <property type="match status" value="1"/>
</dbReference>
<dbReference type="PROSITE" id="PS51257">
    <property type="entry name" value="PROKAR_LIPOPROTEIN"/>
    <property type="match status" value="1"/>
</dbReference>
<feature type="chain" id="PRO_5046605280" evidence="7">
    <location>
        <begin position="24"/>
        <end position="124"/>
    </location>
</feature>
<proteinExistence type="inferred from homology"/>
<dbReference type="PANTHER" id="PTHR43461">
    <property type="entry name" value="TRANSMEMBRANE PROTEIN 256"/>
    <property type="match status" value="1"/>
</dbReference>
<evidence type="ECO:0000313" key="9">
    <source>
        <dbReference type="Proteomes" id="UP001209803"/>
    </source>
</evidence>
<feature type="transmembrane region" description="Helical" evidence="6">
    <location>
        <begin position="36"/>
        <end position="59"/>
    </location>
</feature>
<keyword evidence="9" id="KW-1185">Reference proteome</keyword>
<dbReference type="InterPro" id="IPR006696">
    <property type="entry name" value="DUF423"/>
</dbReference>